<dbReference type="EMBL" id="CP021417">
    <property type="protein sequence ID" value="WCV10546.1"/>
    <property type="molecule type" value="Genomic_DNA"/>
</dbReference>
<evidence type="ECO:0000313" key="2">
    <source>
        <dbReference type="Proteomes" id="UP000195652"/>
    </source>
</evidence>
<protein>
    <submittedName>
        <fullName evidence="1">DUF2326 domain-containing protein</fullName>
    </submittedName>
</protein>
<organism evidence="1 2">
    <name type="scientific">Corynebacterium silvaticum</name>
    <dbReference type="NCBI Taxonomy" id="2320431"/>
    <lineage>
        <taxon>Bacteria</taxon>
        <taxon>Bacillati</taxon>
        <taxon>Actinomycetota</taxon>
        <taxon>Actinomycetes</taxon>
        <taxon>Mycobacteriales</taxon>
        <taxon>Corynebacteriaceae</taxon>
        <taxon>Corynebacterium</taxon>
    </lineage>
</organism>
<reference evidence="1 2" key="2">
    <citation type="journal article" date="2020" name="Antonie Van Leeuwenhoek">
        <title>Phylogenomic characterisation of a novel corynebacterial species pathogenic to animals.</title>
        <authorList>
            <person name="Moller J."/>
            <person name="Musella L."/>
            <person name="Melnikov V."/>
            <person name="Geissdorfer W."/>
            <person name="Burkovski A."/>
            <person name="Sangal V."/>
        </authorList>
    </citation>
    <scope>NUCLEOTIDE SEQUENCE [LARGE SCALE GENOMIC DNA]</scope>
    <source>
        <strain evidence="1 2">PO100/5</strain>
    </source>
</reference>
<gene>
    <name evidence="1" type="ORF">CBE74_07750</name>
</gene>
<proteinExistence type="predicted"/>
<reference evidence="1 2" key="4">
    <citation type="journal article" date="2020" name="PLoS ONE">
        <title>Taxonomic classification of strain PO100/5 shows a broader geographic distribution and genetic markers of the recently described Corynebacterium silvaticum.</title>
        <authorList>
            <person name="Viana M.V.C."/>
            <person name="Profeta R."/>
            <person name="da Silva A.L."/>
            <person name="Hurtado R."/>
            <person name="Cerqueira J.C."/>
            <person name="Ribeiro B.F.S."/>
            <person name="Almeida M.O."/>
            <person name="Morais-Rodrigues F."/>
            <person name="Soares S.C."/>
            <person name="Oliveira M."/>
            <person name="Tavares L."/>
            <person name="Figueiredo H."/>
            <person name="Wattam A.R."/>
            <person name="Barh D."/>
            <person name="Ghosh P."/>
            <person name="Silva A."/>
            <person name="Azevedo V."/>
        </authorList>
    </citation>
    <scope>NUCLEOTIDE SEQUENCE [LARGE SCALE GENOMIC DNA]</scope>
    <source>
        <strain evidence="1 2">PO100/5</strain>
    </source>
</reference>
<accession>A0ACD4PY87</accession>
<keyword evidence="2" id="KW-1185">Reference proteome</keyword>
<reference evidence="1 2" key="3">
    <citation type="journal article" date="2020" name="Int. J. Syst. Evol. Microbiol.">
        <title>Corynebacterium silvaticum sp. nov., a unique group of NTTB corynebacteria in wild boar and roe deer.</title>
        <authorList>
            <person name="Dangel A."/>
            <person name="Berger A."/>
            <person name="Rau J."/>
            <person name="Eisenberg T."/>
            <person name="Kampfer P."/>
            <person name="Margos G."/>
            <person name="Contzen M."/>
            <person name="Busse H.J."/>
            <person name="Konrad R."/>
            <person name="Peters M."/>
            <person name="Sting R."/>
            <person name="Sing A."/>
        </authorList>
    </citation>
    <scope>NUCLEOTIDE SEQUENCE [LARGE SCALE GENOMIC DNA]</scope>
    <source>
        <strain evidence="1 2">PO100/5</strain>
    </source>
</reference>
<sequence>MLFDEYTKLQGFMAAKDEAVRELDLFNAAGRYYDIPRARSITEVKNNTQRIEDLQTERDQAGIRAGLTAKDYISAQQAAINEVQAEREPLLRRFNQLGRQINAMRRAKGISSDVSLTKKFDSLREFFPEANIEHIESIEHFHRSIRQVLDAEFKAETKQLEEERGRIQQRLGQLNSRLEELSVAPTATQADIRAYSELDRQVRSLRNANKAFYNEQRLTAAKKQASEALDEASASILKDTEHKLNEAMQRIDGEITREERTPPSIQIPAIDKYSYEIENDSGTGSTQRCLISFDLAMLETTLLPAVAHDSMLVQPIEDQAFDGIAQVYARQKKQVFLAIDKISRYSAETQQILTKSAFIHLEHGRELFGRSWSKKKKRKTNGSE</sequence>
<evidence type="ECO:0000313" key="1">
    <source>
        <dbReference type="EMBL" id="WCV10546.1"/>
    </source>
</evidence>
<dbReference type="Proteomes" id="UP000195652">
    <property type="component" value="Chromosome"/>
</dbReference>
<name>A0ACD4PY87_9CORY</name>
<reference evidence="1 2" key="1">
    <citation type="journal article" date="2014" name="BMC Vet. Res.">
        <title>First report of Corynebacterium pseudotuberculosis from caseous lymphadenitis lesions in Black Alentejano pig (Sus scrofa domesticus).</title>
        <authorList>
            <person name="Oliveira M."/>
            <person name="Barroco C."/>
            <person name="Mottola C."/>
            <person name="Santos R."/>
            <person name="Lemsaddek A."/>
            <person name="Tavares L."/>
            <person name="Semedo-Lemsaddek T."/>
        </authorList>
    </citation>
    <scope>NUCLEOTIDE SEQUENCE [LARGE SCALE GENOMIC DNA]</scope>
    <source>
        <strain evidence="1 2">PO100/5</strain>
    </source>
</reference>